<protein>
    <submittedName>
        <fullName evidence="1">Uncharacterized protein</fullName>
    </submittedName>
</protein>
<reference evidence="1" key="1">
    <citation type="submission" date="2020-09" db="EMBL/GenBank/DDBJ databases">
        <title>Desulfogranum mesoprofundum gen. nov., sp. nov., a novel mesophilic, sulfate-reducing chemolithoautotroph isolated from a deep-sea hydrothermal vent chimney in the Suiyo Seamount.</title>
        <authorList>
            <person name="Hashimoto Y."/>
            <person name="Nakagawa S."/>
        </authorList>
    </citation>
    <scope>NUCLEOTIDE SEQUENCE</scope>
    <source>
        <strain evidence="1">KT2</strain>
    </source>
</reference>
<dbReference type="AlphaFoldDB" id="A0A8D5FF83"/>
<dbReference type="KEGG" id="dbk:DGMP_09160"/>
<evidence type="ECO:0000313" key="2">
    <source>
        <dbReference type="Proteomes" id="UP000826725"/>
    </source>
</evidence>
<evidence type="ECO:0000313" key="1">
    <source>
        <dbReference type="EMBL" id="BCL60223.1"/>
    </source>
</evidence>
<gene>
    <name evidence="1" type="ORF">DGMP_09160</name>
</gene>
<keyword evidence="2" id="KW-1185">Reference proteome</keyword>
<dbReference type="Proteomes" id="UP000826725">
    <property type="component" value="Chromosome"/>
</dbReference>
<proteinExistence type="predicted"/>
<accession>A0A8D5FF83</accession>
<name>A0A8D5FF83_9BACT</name>
<sequence>MTVYLFRQVISVEGGENMAFFNSSVSIPYFKGISPSKIQHPLFELDFFQINHHGWPKWLGHLCPLGIYALWVQQSNENPTAAK</sequence>
<dbReference type="EMBL" id="AP024086">
    <property type="protein sequence ID" value="BCL60223.1"/>
    <property type="molecule type" value="Genomic_DNA"/>
</dbReference>
<organism evidence="1 2">
    <name type="scientific">Desulfomarina profundi</name>
    <dbReference type="NCBI Taxonomy" id="2772557"/>
    <lineage>
        <taxon>Bacteria</taxon>
        <taxon>Pseudomonadati</taxon>
        <taxon>Thermodesulfobacteriota</taxon>
        <taxon>Desulfobulbia</taxon>
        <taxon>Desulfobulbales</taxon>
        <taxon>Desulfobulbaceae</taxon>
        <taxon>Desulfomarina</taxon>
    </lineage>
</organism>